<protein>
    <recommendedName>
        <fullName evidence="4">PRC-barrel domain containing protein</fullName>
    </recommendedName>
</protein>
<name>A0A5D5AKK8_9EURY</name>
<feature type="compositionally biased region" description="Basic and acidic residues" evidence="1">
    <location>
        <begin position="154"/>
        <end position="173"/>
    </location>
</feature>
<dbReference type="EMBL" id="VTAW01000017">
    <property type="protein sequence ID" value="TYT61485.1"/>
    <property type="molecule type" value="Genomic_DNA"/>
</dbReference>
<evidence type="ECO:0000313" key="2">
    <source>
        <dbReference type="EMBL" id="TYT61485.1"/>
    </source>
</evidence>
<proteinExistence type="predicted"/>
<feature type="compositionally biased region" description="Acidic residues" evidence="1">
    <location>
        <begin position="143"/>
        <end position="153"/>
    </location>
</feature>
<accession>A0A5D5AKK8</accession>
<organism evidence="2 3">
    <name type="scientific">Natrialba swarupiae</name>
    <dbReference type="NCBI Taxonomy" id="2448032"/>
    <lineage>
        <taxon>Archaea</taxon>
        <taxon>Methanobacteriati</taxon>
        <taxon>Methanobacteriota</taxon>
        <taxon>Stenosarchaea group</taxon>
        <taxon>Halobacteria</taxon>
        <taxon>Halobacteriales</taxon>
        <taxon>Natrialbaceae</taxon>
        <taxon>Natrialba</taxon>
    </lineage>
</organism>
<dbReference type="RefSeq" id="WP_149081982.1">
    <property type="nucleotide sequence ID" value="NZ_VTAW01000017.1"/>
</dbReference>
<feature type="compositionally biased region" description="Basic and acidic residues" evidence="1">
    <location>
        <begin position="9"/>
        <end position="18"/>
    </location>
</feature>
<evidence type="ECO:0000256" key="1">
    <source>
        <dbReference type="SAM" id="MobiDB-lite"/>
    </source>
</evidence>
<feature type="region of interest" description="Disordered" evidence="1">
    <location>
        <begin position="74"/>
        <end position="173"/>
    </location>
</feature>
<reference evidence="2 3" key="1">
    <citation type="submission" date="2019-08" db="EMBL/GenBank/DDBJ databases">
        <title>Archaea genome.</title>
        <authorList>
            <person name="Kajale S."/>
            <person name="Shouche Y."/>
            <person name="Deshpande N."/>
            <person name="Sharma A."/>
        </authorList>
    </citation>
    <scope>NUCLEOTIDE SEQUENCE [LARGE SCALE GENOMIC DNA]</scope>
    <source>
        <strain evidence="2 3">ESP3B_9</strain>
    </source>
</reference>
<gene>
    <name evidence="2" type="ORF">FYC77_13285</name>
</gene>
<feature type="region of interest" description="Disordered" evidence="1">
    <location>
        <begin position="1"/>
        <end position="22"/>
    </location>
</feature>
<dbReference type="Proteomes" id="UP000324104">
    <property type="component" value="Unassembled WGS sequence"/>
</dbReference>
<evidence type="ECO:0008006" key="4">
    <source>
        <dbReference type="Google" id="ProtNLM"/>
    </source>
</evidence>
<feature type="compositionally biased region" description="Basic and acidic residues" evidence="1">
    <location>
        <begin position="112"/>
        <end position="122"/>
    </location>
</feature>
<dbReference type="AlphaFoldDB" id="A0A5D5AKK8"/>
<comment type="caution">
    <text evidence="2">The sequence shown here is derived from an EMBL/GenBank/DDBJ whole genome shotgun (WGS) entry which is preliminary data.</text>
</comment>
<keyword evidence="3" id="KW-1185">Reference proteome</keyword>
<sequence>MCATFSEDDQGKTVENARGDSVGTIAAVEGTVAYVRPKQGMLDTIKSTIGWDSRTEKSIPLTADSVTAISDEAVRLEGALEDTKPDGTNAGTDDETGVDRTNPAGEPGGQDETEHSDGRSGESDSNDSSTESEEAHDRGLEADPTELTDDDSGLEVHPDDRNDAAVDSTDEKE</sequence>
<evidence type="ECO:0000313" key="3">
    <source>
        <dbReference type="Proteomes" id="UP000324104"/>
    </source>
</evidence>